<accession>A0A0J9SSB6</accession>
<dbReference type="Gene3D" id="2.60.34.20">
    <property type="match status" value="1"/>
</dbReference>
<feature type="domain" description="AAR2 N-terminal" evidence="4">
    <location>
        <begin position="206"/>
        <end position="354"/>
    </location>
</feature>
<evidence type="ECO:0000313" key="6">
    <source>
        <dbReference type="Proteomes" id="UP000053327"/>
    </source>
</evidence>
<feature type="domain" description="AAR2 C-terminal" evidence="3">
    <location>
        <begin position="491"/>
        <end position="627"/>
    </location>
</feature>
<evidence type="ECO:0000313" key="5">
    <source>
        <dbReference type="EMBL" id="KMZ84862.1"/>
    </source>
</evidence>
<dbReference type="InterPro" id="IPR007946">
    <property type="entry name" value="AAR2"/>
</dbReference>
<dbReference type="Proteomes" id="UP000053327">
    <property type="component" value="Unassembled WGS sequence"/>
</dbReference>
<evidence type="ECO:0000256" key="1">
    <source>
        <dbReference type="ARBA" id="ARBA00006281"/>
    </source>
</evidence>
<dbReference type="CDD" id="cd13778">
    <property type="entry name" value="Aar2_C"/>
    <property type="match status" value="1"/>
</dbReference>
<gene>
    <name evidence="5" type="ORF">PVBG_04278</name>
</gene>
<dbReference type="GO" id="GO:0000244">
    <property type="term" value="P:spliceosomal tri-snRNP complex assembly"/>
    <property type="evidence" value="ECO:0007669"/>
    <property type="project" value="TreeGrafter"/>
</dbReference>
<name>A0A0J9SSB6_PLAV1</name>
<reference evidence="5 6" key="1">
    <citation type="submission" date="2011-08" db="EMBL/GenBank/DDBJ databases">
        <title>The Genome Sequence of Plasmodium vivax Brazil I.</title>
        <authorList>
            <consortium name="The Broad Institute Genome Sequencing Platform"/>
            <consortium name="The Broad Institute Genome Sequencing Center for Infectious Disease"/>
            <person name="Neafsey D."/>
            <person name="Carlton J."/>
            <person name="Barnwell J."/>
            <person name="Collins W."/>
            <person name="Escalante A."/>
            <person name="Mullikin J."/>
            <person name="Saul A."/>
            <person name="Guigo R."/>
            <person name="Camara F."/>
            <person name="Young S.K."/>
            <person name="Zeng Q."/>
            <person name="Gargeya S."/>
            <person name="Fitzgerald M."/>
            <person name="Haas B."/>
            <person name="Abouelleil A."/>
            <person name="Alvarado L."/>
            <person name="Arachchi H.M."/>
            <person name="Berlin A."/>
            <person name="Brown A."/>
            <person name="Chapman S.B."/>
            <person name="Chen Z."/>
            <person name="Dunbar C."/>
            <person name="Freedman E."/>
            <person name="Gearin G."/>
            <person name="Gellesch M."/>
            <person name="Goldberg J."/>
            <person name="Griggs A."/>
            <person name="Gujja S."/>
            <person name="Heiman D."/>
            <person name="Howarth C."/>
            <person name="Larson L."/>
            <person name="Lui A."/>
            <person name="MacDonald P.J.P."/>
            <person name="Montmayeur A."/>
            <person name="Murphy C."/>
            <person name="Neiman D."/>
            <person name="Pearson M."/>
            <person name="Priest M."/>
            <person name="Roberts A."/>
            <person name="Saif S."/>
            <person name="Shea T."/>
            <person name="Shenoy N."/>
            <person name="Sisk P."/>
            <person name="Stolte C."/>
            <person name="Sykes S."/>
            <person name="Wortman J."/>
            <person name="Nusbaum C."/>
            <person name="Birren B."/>
        </authorList>
    </citation>
    <scope>NUCLEOTIDE SEQUENCE [LARGE SCALE GENOMIC DNA]</scope>
    <source>
        <strain evidence="5 6">Brazil I</strain>
    </source>
</reference>
<dbReference type="OrthoDB" id="201752at2759"/>
<dbReference type="CDD" id="cd13777">
    <property type="entry name" value="Aar2_N"/>
    <property type="match status" value="1"/>
</dbReference>
<feature type="region of interest" description="Disordered" evidence="2">
    <location>
        <begin position="434"/>
        <end position="484"/>
    </location>
</feature>
<evidence type="ECO:0008006" key="7">
    <source>
        <dbReference type="Google" id="ProtNLM"/>
    </source>
</evidence>
<dbReference type="InterPro" id="IPR038516">
    <property type="entry name" value="AAR2_N_sf"/>
</dbReference>
<comment type="similarity">
    <text evidence="1">Belongs to the AAR2 family.</text>
</comment>
<dbReference type="PANTHER" id="PTHR12689:SF4">
    <property type="entry name" value="PROTEIN AAR2 HOMOLOG"/>
    <property type="match status" value="1"/>
</dbReference>
<dbReference type="AlphaFoldDB" id="A0A0J9SSB6"/>
<sequence length="680" mass="78033">MKLPGGRDDGENEGANEGASAVFAYGDGCSLVLLMGDKRDRKDTQKKEYPAMKEYLAQKEYRAKEYRAKEYRAKDYPAKDYSGKKEYTSKKAYTPKKEYTAIRGCAVENAYFDEKAYTGCKANQGEEAHKNDASVVEGGKSKKNEERVLAGMIKILEEMKESDDASNAVDPGFNPDGQQQSAKCATQVQNGEEATRNTYPRRDDTKLHVGLDYSSFYLDTPYKIIKCMNKGSHFLYWGSDTLCGQSDQVTKEFKMNEMKKNNCEELRNSRFIFFDSQKKLLVLRYNIRKNSFNYVSDSDPIYVYFYQLHEKNFLDDNIIKENKNSLLIYPYTYVKIWESLTCYINEEVINKIEPVNKTFCSSFLEEEVEEEKKKKKGGTDLRREEEMNLCNQPYMFYSVIPRYPASKTYPKEGRVSGGSRHKKEDNVGVITAEGDGASSINMGGDGSGDINTEGDGSGGAGGINMEGDHPVDPDEPPNDHLDGANESYFERIDVDAKHKKYVPSDLTIIHLEKYWILKEIIQQEYTYVYYENEKKEGFHKFENKLFYILGEFQFAYILFHLGFNYQSFVQWRKLFELLSNSQHLVTNFAGEGDFFEEALRVISIHLSYLSDDFFDNTENSFILFGVYNIYEIVSGVGDVQEGITNVMNSIDSIIYAKLGLHLPDLSFVYEEFQPTYVDDD</sequence>
<evidence type="ECO:0000256" key="2">
    <source>
        <dbReference type="SAM" id="MobiDB-lite"/>
    </source>
</evidence>
<organism evidence="5 6">
    <name type="scientific">Plasmodium vivax (strain Brazil I)</name>
    <dbReference type="NCBI Taxonomy" id="1033975"/>
    <lineage>
        <taxon>Eukaryota</taxon>
        <taxon>Sar</taxon>
        <taxon>Alveolata</taxon>
        <taxon>Apicomplexa</taxon>
        <taxon>Aconoidasida</taxon>
        <taxon>Haemosporida</taxon>
        <taxon>Plasmodiidae</taxon>
        <taxon>Plasmodium</taxon>
        <taxon>Plasmodium (Plasmodium)</taxon>
    </lineage>
</organism>
<dbReference type="PANTHER" id="PTHR12689">
    <property type="entry name" value="A1 CISTRON SPLICING FACTOR AAR2-RELATED"/>
    <property type="match status" value="1"/>
</dbReference>
<dbReference type="InterPro" id="IPR038514">
    <property type="entry name" value="AAR2_C_sf"/>
</dbReference>
<evidence type="ECO:0000259" key="4">
    <source>
        <dbReference type="Pfam" id="PF20981"/>
    </source>
</evidence>
<dbReference type="InterPro" id="IPR033648">
    <property type="entry name" value="AAR2_C"/>
</dbReference>
<feature type="compositionally biased region" description="Basic and acidic residues" evidence="2">
    <location>
        <begin position="466"/>
        <end position="484"/>
    </location>
</feature>
<feature type="compositionally biased region" description="Gly residues" evidence="2">
    <location>
        <begin position="455"/>
        <end position="464"/>
    </location>
</feature>
<dbReference type="Pfam" id="PF20981">
    <property type="entry name" value="AAR2_1st"/>
    <property type="match status" value="1"/>
</dbReference>
<proteinExistence type="inferred from homology"/>
<evidence type="ECO:0000259" key="3">
    <source>
        <dbReference type="Pfam" id="PF05282"/>
    </source>
</evidence>
<dbReference type="Pfam" id="PF05282">
    <property type="entry name" value="AAR2"/>
    <property type="match status" value="1"/>
</dbReference>
<dbReference type="Gene3D" id="1.25.40.550">
    <property type="entry name" value="Aar2, C-terminal domain-like"/>
    <property type="match status" value="1"/>
</dbReference>
<protein>
    <recommendedName>
        <fullName evidence="7">AAR2 protein</fullName>
    </recommendedName>
</protein>
<dbReference type="EMBL" id="KQ234851">
    <property type="protein sequence ID" value="KMZ84862.1"/>
    <property type="molecule type" value="Genomic_DNA"/>
</dbReference>
<dbReference type="InterPro" id="IPR033647">
    <property type="entry name" value="Aar2_N"/>
</dbReference>